<feature type="compositionally biased region" description="Basic and acidic residues" evidence="1">
    <location>
        <begin position="110"/>
        <end position="122"/>
    </location>
</feature>
<dbReference type="EMBL" id="JAHPJJ010000017">
    <property type="protein sequence ID" value="MBU9695700.1"/>
    <property type="molecule type" value="Genomic_DNA"/>
</dbReference>
<feature type="region of interest" description="Disordered" evidence="1">
    <location>
        <begin position="95"/>
        <end position="139"/>
    </location>
</feature>
<evidence type="ECO:0000313" key="2">
    <source>
        <dbReference type="EMBL" id="MBU9695700.1"/>
    </source>
</evidence>
<gene>
    <name evidence="2" type="ORF">KSL82_07330</name>
</gene>
<evidence type="ECO:0008006" key="4">
    <source>
        <dbReference type="Google" id="ProtNLM"/>
    </source>
</evidence>
<dbReference type="Proteomes" id="UP001196248">
    <property type="component" value="Unassembled WGS sequence"/>
</dbReference>
<feature type="compositionally biased region" description="Basic and acidic residues" evidence="1">
    <location>
        <begin position="129"/>
        <end position="139"/>
    </location>
</feature>
<protein>
    <recommendedName>
        <fullName evidence="4">DUF3102 domain-containing protein</fullName>
    </recommendedName>
</protein>
<evidence type="ECO:0000256" key="1">
    <source>
        <dbReference type="SAM" id="MobiDB-lite"/>
    </source>
</evidence>
<keyword evidence="3" id="KW-1185">Reference proteome</keyword>
<proteinExistence type="predicted"/>
<reference evidence="2 3" key="1">
    <citation type="submission" date="2021-06" db="EMBL/GenBank/DDBJ databases">
        <title>Limosilactobacillus angelus sp. nov., isolated from the human vagina.</title>
        <authorList>
            <person name="Chen Y.-S."/>
        </authorList>
    </citation>
    <scope>NUCLEOTIDE SEQUENCE [LARGE SCALE GENOMIC DNA]</scope>
    <source>
        <strain evidence="2 3">P5L02</strain>
    </source>
</reference>
<sequence length="310" mass="35820">MKELDSLSTDLAKITTEIKTYQSIGGQAIFEIGRRLKWVKEHDLAHGQYLKWLQSIKMDRTQASRFIKVSATLPNDGTYQHLGARALYEIATMPPEERDKPQQLSNGKVKKPEDMTVRELRETKRKLKQREQELSDKDAQIADQQAELEENRKTQAELNNQLRKVSNSQSVPKVITKTVTKEVQVEPDDYRQLKREKKQLEENFSKAAGELDKVTNRLKDYEDAEHQEHRANHWKNRGRVSVYKLRSNIHNFLITNEIGSEDREAALDSGKEALESLNKALDDLQSWIDDKRSITGGRRTVNTLEGEIIK</sequence>
<comment type="caution">
    <text evidence="2">The sequence shown here is derived from an EMBL/GenBank/DDBJ whole genome shotgun (WGS) entry which is preliminary data.</text>
</comment>
<accession>A0ABS6IZX8</accession>
<name>A0ABS6IZX8_9LACO</name>
<evidence type="ECO:0000313" key="3">
    <source>
        <dbReference type="Proteomes" id="UP001196248"/>
    </source>
</evidence>
<dbReference type="RefSeq" id="WP_216972368.1">
    <property type="nucleotide sequence ID" value="NZ_CP117296.1"/>
</dbReference>
<organism evidence="2 3">
    <name type="scientific">Limosilactobacillus portuensis</name>
    <dbReference type="NCBI Taxonomy" id="2742601"/>
    <lineage>
        <taxon>Bacteria</taxon>
        <taxon>Bacillati</taxon>
        <taxon>Bacillota</taxon>
        <taxon>Bacilli</taxon>
        <taxon>Lactobacillales</taxon>
        <taxon>Lactobacillaceae</taxon>
        <taxon>Limosilactobacillus</taxon>
    </lineage>
</organism>